<proteinExistence type="predicted"/>
<gene>
    <name evidence="1" type="ORF">RR49_01937</name>
</gene>
<dbReference type="STRING" id="400772.RR49_01937"/>
<dbReference type="RefSeq" id="WP_048809026.1">
    <property type="nucleotide sequence ID" value="NZ_JBOFAV010000009.1"/>
</dbReference>
<keyword evidence="2" id="KW-1185">Reference proteome</keyword>
<evidence type="ECO:0000313" key="2">
    <source>
        <dbReference type="Proteomes" id="UP000033451"/>
    </source>
</evidence>
<dbReference type="PATRIC" id="fig|400772.4.peg.1953"/>
<evidence type="ECO:0000313" key="1">
    <source>
        <dbReference type="EMBL" id="KJL36257.1"/>
    </source>
</evidence>
<organism evidence="1 2">
    <name type="scientific">Microbacterium ginsengisoli</name>
    <dbReference type="NCBI Taxonomy" id="400772"/>
    <lineage>
        <taxon>Bacteria</taxon>
        <taxon>Bacillati</taxon>
        <taxon>Actinomycetota</taxon>
        <taxon>Actinomycetes</taxon>
        <taxon>Micrococcales</taxon>
        <taxon>Microbacteriaceae</taxon>
        <taxon>Microbacterium</taxon>
    </lineage>
</organism>
<name>A0A0F0LSQ3_9MICO</name>
<sequence>MPDVAVETVTVEFTAEGHLRLPAAFARAHFPDDRLAALRTDPAHIVIMPVGVAAPNGIMMKQRNLLGDRSALLREALSDEFPVGPVDAEWSAKRRRLTIPAGATS</sequence>
<comment type="caution">
    <text evidence="1">The sequence shown here is derived from an EMBL/GenBank/DDBJ whole genome shotgun (WGS) entry which is preliminary data.</text>
</comment>
<dbReference type="Proteomes" id="UP000033451">
    <property type="component" value="Unassembled WGS sequence"/>
</dbReference>
<reference evidence="1 2" key="1">
    <citation type="submission" date="2015-02" db="EMBL/GenBank/DDBJ databases">
        <title>Draft genome sequences of ten Microbacterium spp. with emphasis on heavy metal contaminated environments.</title>
        <authorList>
            <person name="Corretto E."/>
        </authorList>
    </citation>
    <scope>NUCLEOTIDE SEQUENCE [LARGE SCALE GENOMIC DNA]</scope>
    <source>
        <strain evidence="1 2">DSM 18659</strain>
    </source>
</reference>
<dbReference type="AlphaFoldDB" id="A0A0F0LSQ3"/>
<accession>A0A0F0LSQ3</accession>
<dbReference type="EMBL" id="JYIY01000075">
    <property type="protein sequence ID" value="KJL36257.1"/>
    <property type="molecule type" value="Genomic_DNA"/>
</dbReference>
<protein>
    <submittedName>
        <fullName evidence="1">Uncharacterized protein</fullName>
    </submittedName>
</protein>